<protein>
    <recommendedName>
        <fullName evidence="3">F-box domain-containing protein</fullName>
    </recommendedName>
</protein>
<dbReference type="RefSeq" id="XP_041218482.1">
    <property type="nucleotide sequence ID" value="XM_041365768.1"/>
</dbReference>
<evidence type="ECO:0000313" key="2">
    <source>
        <dbReference type="Proteomes" id="UP001195769"/>
    </source>
</evidence>
<dbReference type="Proteomes" id="UP001195769">
    <property type="component" value="Unassembled WGS sequence"/>
</dbReference>
<evidence type="ECO:0000313" key="1">
    <source>
        <dbReference type="EMBL" id="KAG1892906.1"/>
    </source>
</evidence>
<proteinExistence type="predicted"/>
<sequence length="462" mass="53042">MACTRLFLLTEPTLMHRALLVSEILLEVFMHVNKVLDPYASILSYREISLARKSFAALARTCKPFYEPAMDLLWAELDGIEPLLGCVTRLHPIVYRRGRASRHLCFEVIEPLSEHEVTQFLHHAPRVRSLRILHDDYFHLLSALPIETCMFPRLLSLSTDRNLTRYLHLFLSPMLRCCTLPVVHPDLKSVPICCAALEDLSIKSSFENTAADGRVLYDSIRLCQRLVTLACPPLDWTTWEYLSNLPTLLTLEIWDDRCSLGSRNVNLAPFLNVTRLYFYTRRAAYTITVMQHLEFPSLNQFEMDVFNLPWADIEPLFHALSQHKTLSHITISSERGDRELQDLLGSSSTPIRQSLCFMQLRTLRFKFPYCCINLDDDLLLEAMSSWPHIRMLQFIDPRAIPTVTFHGLFTALHQCPRLHTLDIPLDAVNINIDPTAELFLHTSLRNLNLTSSALSDAEAVAR</sequence>
<keyword evidence="2" id="KW-1185">Reference proteome</keyword>
<comment type="caution">
    <text evidence="1">The sequence shown here is derived from an EMBL/GenBank/DDBJ whole genome shotgun (WGS) entry which is preliminary data.</text>
</comment>
<dbReference type="AlphaFoldDB" id="A0AAD4DSB2"/>
<gene>
    <name evidence="1" type="ORF">F5891DRAFT_1176639</name>
</gene>
<reference evidence="1" key="1">
    <citation type="journal article" date="2020" name="New Phytol.">
        <title>Comparative genomics reveals dynamic genome evolution in host specialist ectomycorrhizal fungi.</title>
        <authorList>
            <person name="Lofgren L.A."/>
            <person name="Nguyen N.H."/>
            <person name="Vilgalys R."/>
            <person name="Ruytinx J."/>
            <person name="Liao H.L."/>
            <person name="Branco S."/>
            <person name="Kuo A."/>
            <person name="LaButti K."/>
            <person name="Lipzen A."/>
            <person name="Andreopoulos W."/>
            <person name="Pangilinan J."/>
            <person name="Riley R."/>
            <person name="Hundley H."/>
            <person name="Na H."/>
            <person name="Barry K."/>
            <person name="Grigoriev I.V."/>
            <person name="Stajich J.E."/>
            <person name="Kennedy P.G."/>
        </authorList>
    </citation>
    <scope>NUCLEOTIDE SEQUENCE</scope>
    <source>
        <strain evidence="1">FC203</strain>
    </source>
</reference>
<feature type="non-terminal residue" evidence="1">
    <location>
        <position position="462"/>
    </location>
</feature>
<evidence type="ECO:0008006" key="3">
    <source>
        <dbReference type="Google" id="ProtNLM"/>
    </source>
</evidence>
<dbReference type="EMBL" id="JABBWK010000114">
    <property type="protein sequence ID" value="KAG1892906.1"/>
    <property type="molecule type" value="Genomic_DNA"/>
</dbReference>
<organism evidence="1 2">
    <name type="scientific">Suillus fuscotomentosus</name>
    <dbReference type="NCBI Taxonomy" id="1912939"/>
    <lineage>
        <taxon>Eukaryota</taxon>
        <taxon>Fungi</taxon>
        <taxon>Dikarya</taxon>
        <taxon>Basidiomycota</taxon>
        <taxon>Agaricomycotina</taxon>
        <taxon>Agaricomycetes</taxon>
        <taxon>Agaricomycetidae</taxon>
        <taxon>Boletales</taxon>
        <taxon>Suillineae</taxon>
        <taxon>Suillaceae</taxon>
        <taxon>Suillus</taxon>
    </lineage>
</organism>
<name>A0AAD4DSB2_9AGAM</name>
<dbReference type="GeneID" id="64660066"/>
<accession>A0AAD4DSB2</accession>
<dbReference type="SUPFAM" id="SSF52047">
    <property type="entry name" value="RNI-like"/>
    <property type="match status" value="1"/>
</dbReference>